<protein>
    <submittedName>
        <fullName evidence="5">Transcriptional regulator</fullName>
    </submittedName>
</protein>
<evidence type="ECO:0000256" key="3">
    <source>
        <dbReference type="SAM" id="Phobius"/>
    </source>
</evidence>
<keyword evidence="3" id="KW-0472">Membrane</keyword>
<dbReference type="EMBL" id="JBHSAF010000014">
    <property type="protein sequence ID" value="MFC3914597.1"/>
    <property type="molecule type" value="Genomic_DNA"/>
</dbReference>
<name>A0ABV8CRQ0_9GAMM</name>
<comment type="caution">
    <text evidence="5">The sequence shown here is derived from an EMBL/GenBank/DDBJ whole genome shotgun (WGS) entry which is preliminary data.</text>
</comment>
<keyword evidence="3" id="KW-1133">Transmembrane helix</keyword>
<dbReference type="InterPro" id="IPR001867">
    <property type="entry name" value="OmpR/PhoB-type_DNA-bd"/>
</dbReference>
<dbReference type="Gene3D" id="1.10.10.10">
    <property type="entry name" value="Winged helix-like DNA-binding domain superfamily/Winged helix DNA-binding domain"/>
    <property type="match status" value="1"/>
</dbReference>
<dbReference type="Pfam" id="PF00486">
    <property type="entry name" value="Trans_reg_C"/>
    <property type="match status" value="1"/>
</dbReference>
<proteinExistence type="predicted"/>
<keyword evidence="6" id="KW-1185">Reference proteome</keyword>
<dbReference type="InterPro" id="IPR016032">
    <property type="entry name" value="Sig_transdc_resp-reg_C-effctor"/>
</dbReference>
<sequence>MSQHQSMPILLFGLFTLEGDRRILQRPNAEGLPAETRLSEAECQILTHLLLHAGKVCSKETLLQMGWGGRPISPNSLTVAIANLRRYLVSQPAEVEIRSLPRRGYMLTLFVPLKERMPGGNRTDTLLPPATDEAAGQSDVLASVEPMSAPAEAEPPAPSVTGSGHWLLWINLLALTILLFLAMLIRFEWLTVQCRQESGATLCILDEKHPFKAGASSLLPEDTLWLVAGKQAIPVSKQALLKAQEEQDDEE</sequence>
<dbReference type="RefSeq" id="WP_377153635.1">
    <property type="nucleotide sequence ID" value="NZ_JBHSAF010000014.1"/>
</dbReference>
<dbReference type="PROSITE" id="PS51755">
    <property type="entry name" value="OMPR_PHOB"/>
    <property type="match status" value="1"/>
</dbReference>
<feature type="domain" description="OmpR/PhoB-type" evidence="4">
    <location>
        <begin position="7"/>
        <end position="109"/>
    </location>
</feature>
<dbReference type="SMART" id="SM00862">
    <property type="entry name" value="Trans_reg_C"/>
    <property type="match status" value="1"/>
</dbReference>
<feature type="DNA-binding region" description="OmpR/PhoB-type" evidence="2">
    <location>
        <begin position="7"/>
        <end position="109"/>
    </location>
</feature>
<accession>A0ABV8CRQ0</accession>
<keyword evidence="1 2" id="KW-0238">DNA-binding</keyword>
<feature type="transmembrane region" description="Helical" evidence="3">
    <location>
        <begin position="166"/>
        <end position="185"/>
    </location>
</feature>
<reference evidence="6" key="1">
    <citation type="journal article" date="2019" name="Int. J. Syst. Evol. Microbiol.">
        <title>The Global Catalogue of Microorganisms (GCM) 10K type strain sequencing project: providing services to taxonomists for standard genome sequencing and annotation.</title>
        <authorList>
            <consortium name="The Broad Institute Genomics Platform"/>
            <consortium name="The Broad Institute Genome Sequencing Center for Infectious Disease"/>
            <person name="Wu L."/>
            <person name="Ma J."/>
        </authorList>
    </citation>
    <scope>NUCLEOTIDE SEQUENCE [LARGE SCALE GENOMIC DNA]</scope>
    <source>
        <strain evidence="6">CCUG 54939</strain>
    </source>
</reference>
<dbReference type="SUPFAM" id="SSF46894">
    <property type="entry name" value="C-terminal effector domain of the bipartite response regulators"/>
    <property type="match status" value="1"/>
</dbReference>
<evidence type="ECO:0000313" key="5">
    <source>
        <dbReference type="EMBL" id="MFC3914597.1"/>
    </source>
</evidence>
<evidence type="ECO:0000256" key="1">
    <source>
        <dbReference type="ARBA" id="ARBA00023125"/>
    </source>
</evidence>
<evidence type="ECO:0000313" key="6">
    <source>
        <dbReference type="Proteomes" id="UP001595692"/>
    </source>
</evidence>
<dbReference type="InterPro" id="IPR036388">
    <property type="entry name" value="WH-like_DNA-bd_sf"/>
</dbReference>
<evidence type="ECO:0000259" key="4">
    <source>
        <dbReference type="PROSITE" id="PS51755"/>
    </source>
</evidence>
<evidence type="ECO:0000256" key="2">
    <source>
        <dbReference type="PROSITE-ProRule" id="PRU01091"/>
    </source>
</evidence>
<dbReference type="CDD" id="cd00383">
    <property type="entry name" value="trans_reg_C"/>
    <property type="match status" value="1"/>
</dbReference>
<keyword evidence="3" id="KW-0812">Transmembrane</keyword>
<gene>
    <name evidence="5" type="ORF">ACFOSS_14170</name>
</gene>
<dbReference type="Proteomes" id="UP001595692">
    <property type="component" value="Unassembled WGS sequence"/>
</dbReference>
<organism evidence="5 6">
    <name type="scientific">Pseudaeromonas sharmana</name>
    <dbReference type="NCBI Taxonomy" id="328412"/>
    <lineage>
        <taxon>Bacteria</taxon>
        <taxon>Pseudomonadati</taxon>
        <taxon>Pseudomonadota</taxon>
        <taxon>Gammaproteobacteria</taxon>
        <taxon>Aeromonadales</taxon>
        <taxon>Aeromonadaceae</taxon>
        <taxon>Pseudaeromonas</taxon>
    </lineage>
</organism>